<dbReference type="HOGENOM" id="CLU_694437_0_0_1"/>
<proteinExistence type="predicted"/>
<gene>
    <name evidence="2" type="ORF">BofuT4_P139010.1</name>
</gene>
<protein>
    <recommendedName>
        <fullName evidence="4">RING-type domain-containing protein</fullName>
    </recommendedName>
</protein>
<dbReference type="InParanoid" id="G2YMX9"/>
<reference evidence="3" key="1">
    <citation type="journal article" date="2011" name="PLoS Genet.">
        <title>Genomic analysis of the necrotrophic fungal pathogens Sclerotinia sclerotiorum and Botrytis cinerea.</title>
        <authorList>
            <person name="Amselem J."/>
            <person name="Cuomo C.A."/>
            <person name="van Kan J.A."/>
            <person name="Viaud M."/>
            <person name="Benito E.P."/>
            <person name="Couloux A."/>
            <person name="Coutinho P.M."/>
            <person name="de Vries R.P."/>
            <person name="Dyer P.S."/>
            <person name="Fillinger S."/>
            <person name="Fournier E."/>
            <person name="Gout L."/>
            <person name="Hahn M."/>
            <person name="Kohn L."/>
            <person name="Lapalu N."/>
            <person name="Plummer K.M."/>
            <person name="Pradier J.M."/>
            <person name="Quevillon E."/>
            <person name="Sharon A."/>
            <person name="Simon A."/>
            <person name="ten Have A."/>
            <person name="Tudzynski B."/>
            <person name="Tudzynski P."/>
            <person name="Wincker P."/>
            <person name="Andrew M."/>
            <person name="Anthouard V."/>
            <person name="Beever R.E."/>
            <person name="Beffa R."/>
            <person name="Benoit I."/>
            <person name="Bouzid O."/>
            <person name="Brault B."/>
            <person name="Chen Z."/>
            <person name="Choquer M."/>
            <person name="Collemare J."/>
            <person name="Cotton P."/>
            <person name="Danchin E.G."/>
            <person name="Da Silva C."/>
            <person name="Gautier A."/>
            <person name="Giraud C."/>
            <person name="Giraud T."/>
            <person name="Gonzalez C."/>
            <person name="Grossetete S."/>
            <person name="Guldener U."/>
            <person name="Henrissat B."/>
            <person name="Howlett B.J."/>
            <person name="Kodira C."/>
            <person name="Kretschmer M."/>
            <person name="Lappartient A."/>
            <person name="Leroch M."/>
            <person name="Levis C."/>
            <person name="Mauceli E."/>
            <person name="Neuveglise C."/>
            <person name="Oeser B."/>
            <person name="Pearson M."/>
            <person name="Poulain J."/>
            <person name="Poussereau N."/>
            <person name="Quesneville H."/>
            <person name="Rascle C."/>
            <person name="Schumacher J."/>
            <person name="Segurens B."/>
            <person name="Sexton A."/>
            <person name="Silva E."/>
            <person name="Sirven C."/>
            <person name="Soanes D.M."/>
            <person name="Talbot N.J."/>
            <person name="Templeton M."/>
            <person name="Yandava C."/>
            <person name="Yarden O."/>
            <person name="Zeng Q."/>
            <person name="Rollins J.A."/>
            <person name="Lebrun M.H."/>
            <person name="Dickman M."/>
        </authorList>
    </citation>
    <scope>NUCLEOTIDE SEQUENCE [LARGE SCALE GENOMIC DNA]</scope>
    <source>
        <strain evidence="3">T4</strain>
    </source>
</reference>
<name>G2YMX9_BOTF4</name>
<sequence>MARWDARETFSIDPKVTPRFNCVGIAVSENRECLNPIGKPKRITAARLLDELSALPISGPGYNERRLKQMIEELLFEVLCCRHKDGGGHSQMERVKRDWWGKIEMEQAAIRNDGGQQPAQIIQRRREYRPFANVEPAAAEWALQPLEVNFMGIAGRIQVLEKRIARDGAERAELMVRAEERRRLYERIREEERRAREREMREAAMRQREEERRREAERMQREREIREAERIQRERQLEANRIREEIEELMRMDREFAFRLAREEEEEEEAQQRADRRALWRVENRWQAQMLYPVAAPQLFWRRPAQREVRRRPLGDCYSCLELIRRNEDADWCRAECGQNICHGCLVEWRRNHVGRQLTCVEQFGNLRTHKKLAMQNLDIELLVGVENVPLTNLSIVSRN</sequence>
<dbReference type="AlphaFoldDB" id="G2YMX9"/>
<evidence type="ECO:0000256" key="1">
    <source>
        <dbReference type="SAM" id="Coils"/>
    </source>
</evidence>
<evidence type="ECO:0008006" key="4">
    <source>
        <dbReference type="Google" id="ProtNLM"/>
    </source>
</evidence>
<keyword evidence="1" id="KW-0175">Coiled coil</keyword>
<dbReference type="EMBL" id="FQ790345">
    <property type="protein sequence ID" value="CCD52977.1"/>
    <property type="molecule type" value="Genomic_DNA"/>
</dbReference>
<feature type="coiled-coil region" evidence="1">
    <location>
        <begin position="175"/>
        <end position="252"/>
    </location>
</feature>
<accession>G2YMX9</accession>
<organism evidence="2 3">
    <name type="scientific">Botryotinia fuckeliana (strain T4)</name>
    <name type="common">Noble rot fungus</name>
    <name type="synonym">Botrytis cinerea</name>
    <dbReference type="NCBI Taxonomy" id="999810"/>
    <lineage>
        <taxon>Eukaryota</taxon>
        <taxon>Fungi</taxon>
        <taxon>Dikarya</taxon>
        <taxon>Ascomycota</taxon>
        <taxon>Pezizomycotina</taxon>
        <taxon>Leotiomycetes</taxon>
        <taxon>Helotiales</taxon>
        <taxon>Sclerotiniaceae</taxon>
        <taxon>Botrytis</taxon>
    </lineage>
</organism>
<evidence type="ECO:0000313" key="2">
    <source>
        <dbReference type="EMBL" id="CCD52977.1"/>
    </source>
</evidence>
<evidence type="ECO:0000313" key="3">
    <source>
        <dbReference type="Proteomes" id="UP000008177"/>
    </source>
</evidence>
<dbReference type="STRING" id="999810.G2YMX9"/>
<dbReference type="OrthoDB" id="2122982at2759"/>
<dbReference type="Proteomes" id="UP000008177">
    <property type="component" value="Unplaced contigs"/>
</dbReference>